<evidence type="ECO:0000259" key="9">
    <source>
        <dbReference type="PROSITE" id="PS51677"/>
    </source>
</evidence>
<evidence type="ECO:0000313" key="11">
    <source>
        <dbReference type="Proteomes" id="UP000012174"/>
    </source>
</evidence>
<keyword evidence="11" id="KW-1185">Reference proteome</keyword>
<feature type="chain" id="PRO_5004085446" evidence="8">
    <location>
        <begin position="23"/>
        <end position="251"/>
    </location>
</feature>
<dbReference type="InterPro" id="IPR002509">
    <property type="entry name" value="NODB_dom"/>
</dbReference>
<gene>
    <name evidence="10" type="ORF">UCREL1_8877</name>
</gene>
<dbReference type="STRING" id="1287681.M7TBY6"/>
<keyword evidence="6" id="KW-0170">Cobalt</keyword>
<dbReference type="PANTHER" id="PTHR46471:SF2">
    <property type="entry name" value="CHITIN DEACETYLASE-RELATED"/>
    <property type="match status" value="1"/>
</dbReference>
<dbReference type="Gene3D" id="3.20.20.370">
    <property type="entry name" value="Glycoside hydrolase/deacetylase"/>
    <property type="match status" value="2"/>
</dbReference>
<comment type="cofactor">
    <cofactor evidence="1">
        <name>Co(2+)</name>
        <dbReference type="ChEBI" id="CHEBI:48828"/>
    </cofactor>
</comment>
<dbReference type="OrthoDB" id="407355at2759"/>
<proteinExistence type="predicted"/>
<dbReference type="Proteomes" id="UP000012174">
    <property type="component" value="Unassembled WGS sequence"/>
</dbReference>
<dbReference type="PROSITE" id="PS51677">
    <property type="entry name" value="NODB"/>
    <property type="match status" value="1"/>
</dbReference>
<evidence type="ECO:0000256" key="8">
    <source>
        <dbReference type="SAM" id="SignalP"/>
    </source>
</evidence>
<dbReference type="KEGG" id="ela:UCREL1_8877"/>
<dbReference type="GO" id="GO:0016810">
    <property type="term" value="F:hydrolase activity, acting on carbon-nitrogen (but not peptide) bonds"/>
    <property type="evidence" value="ECO:0007669"/>
    <property type="project" value="InterPro"/>
</dbReference>
<dbReference type="AlphaFoldDB" id="M7TBY6"/>
<dbReference type="SUPFAM" id="SSF88713">
    <property type="entry name" value="Glycoside hydrolase/deacetylase"/>
    <property type="match status" value="1"/>
</dbReference>
<evidence type="ECO:0000256" key="4">
    <source>
        <dbReference type="ARBA" id="ARBA00022801"/>
    </source>
</evidence>
<protein>
    <submittedName>
        <fullName evidence="10">Putative chitin deacetylase protein</fullName>
    </submittedName>
</protein>
<dbReference type="HOGENOM" id="CLU_021264_11_0_1"/>
<dbReference type="GO" id="GO:0005975">
    <property type="term" value="P:carbohydrate metabolic process"/>
    <property type="evidence" value="ECO:0007669"/>
    <property type="project" value="InterPro"/>
</dbReference>
<dbReference type="Pfam" id="PF01522">
    <property type="entry name" value="Polysacc_deac_1"/>
    <property type="match status" value="1"/>
</dbReference>
<evidence type="ECO:0000313" key="10">
    <source>
        <dbReference type="EMBL" id="EMR64165.1"/>
    </source>
</evidence>
<feature type="signal peptide" evidence="8">
    <location>
        <begin position="1"/>
        <end position="22"/>
    </location>
</feature>
<accession>M7TBY6</accession>
<organism evidence="10 11">
    <name type="scientific">Eutypa lata (strain UCR-EL1)</name>
    <name type="common">Grapevine dieback disease fungus</name>
    <name type="synonym">Eutypa armeniacae</name>
    <dbReference type="NCBI Taxonomy" id="1287681"/>
    <lineage>
        <taxon>Eukaryota</taxon>
        <taxon>Fungi</taxon>
        <taxon>Dikarya</taxon>
        <taxon>Ascomycota</taxon>
        <taxon>Pezizomycotina</taxon>
        <taxon>Sordariomycetes</taxon>
        <taxon>Xylariomycetidae</taxon>
        <taxon>Xylariales</taxon>
        <taxon>Diatrypaceae</taxon>
        <taxon>Eutypa</taxon>
    </lineage>
</organism>
<keyword evidence="2" id="KW-0479">Metal-binding</keyword>
<name>M7TBY6_EUTLA</name>
<evidence type="ECO:0000256" key="1">
    <source>
        <dbReference type="ARBA" id="ARBA00001941"/>
    </source>
</evidence>
<keyword evidence="5" id="KW-0119">Carbohydrate metabolism</keyword>
<evidence type="ECO:0000256" key="5">
    <source>
        <dbReference type="ARBA" id="ARBA00023277"/>
    </source>
</evidence>
<evidence type="ECO:0000256" key="3">
    <source>
        <dbReference type="ARBA" id="ARBA00022729"/>
    </source>
</evidence>
<reference evidence="11" key="1">
    <citation type="journal article" date="2013" name="Genome Announc.">
        <title>Draft genome sequence of the grapevine dieback fungus Eutypa lata UCR-EL1.</title>
        <authorList>
            <person name="Blanco-Ulate B."/>
            <person name="Rolshausen P.E."/>
            <person name="Cantu D."/>
        </authorList>
    </citation>
    <scope>NUCLEOTIDE SEQUENCE [LARGE SCALE GENOMIC DNA]</scope>
    <source>
        <strain evidence="11">UCR-EL1</strain>
    </source>
</reference>
<sequence>MQVSQRLLLALAALSADHIGDARPSPTSSSKPGQQGPVKKDTSQLPRPLLGSVPYGADIRSCTVPGKVALTFDDGPWQYTSDLLDVLDANDGVKATFFVVGNNQDHGHIDDPATGYPDVLRRMHAAGHQIGSHTWTHANLDTLTTEGRRAEILRNEDALANYDVDTKDYEGDYDYARTVYSGNITYGGTPQDASHIVLSHDVWDGTVHGFAQFMVDEARNAGFELVTMGDCLGDPAENWYRDASTGGAWTG</sequence>
<keyword evidence="3 8" id="KW-0732">Signal</keyword>
<dbReference type="GO" id="GO:0046872">
    <property type="term" value="F:metal ion binding"/>
    <property type="evidence" value="ECO:0007669"/>
    <property type="project" value="UniProtKB-KW"/>
</dbReference>
<feature type="region of interest" description="Disordered" evidence="7">
    <location>
        <begin position="19"/>
        <end position="50"/>
    </location>
</feature>
<evidence type="ECO:0000256" key="2">
    <source>
        <dbReference type="ARBA" id="ARBA00022723"/>
    </source>
</evidence>
<keyword evidence="4" id="KW-0378">Hydrolase</keyword>
<dbReference type="PANTHER" id="PTHR46471">
    <property type="entry name" value="CHITIN DEACETYLASE"/>
    <property type="match status" value="1"/>
</dbReference>
<dbReference type="EMBL" id="KB707115">
    <property type="protein sequence ID" value="EMR64165.1"/>
    <property type="molecule type" value="Genomic_DNA"/>
</dbReference>
<dbReference type="InterPro" id="IPR011330">
    <property type="entry name" value="Glyco_hydro/deAcase_b/a-brl"/>
</dbReference>
<dbReference type="OMA" id="ADIRSCT"/>
<evidence type="ECO:0000256" key="7">
    <source>
        <dbReference type="SAM" id="MobiDB-lite"/>
    </source>
</evidence>
<feature type="domain" description="NodB homology" evidence="9">
    <location>
        <begin position="66"/>
        <end position="251"/>
    </location>
</feature>
<evidence type="ECO:0000256" key="6">
    <source>
        <dbReference type="ARBA" id="ARBA00023285"/>
    </source>
</evidence>